<comment type="caution">
    <text evidence="1">The sequence shown here is derived from an EMBL/GenBank/DDBJ whole genome shotgun (WGS) entry which is preliminary data.</text>
</comment>
<evidence type="ECO:0000313" key="1">
    <source>
        <dbReference type="EMBL" id="CAG9564985.1"/>
    </source>
</evidence>
<organism evidence="1 2">
    <name type="scientific">Danaus chrysippus</name>
    <name type="common">African queen</name>
    <dbReference type="NCBI Taxonomy" id="151541"/>
    <lineage>
        <taxon>Eukaryota</taxon>
        <taxon>Metazoa</taxon>
        <taxon>Ecdysozoa</taxon>
        <taxon>Arthropoda</taxon>
        <taxon>Hexapoda</taxon>
        <taxon>Insecta</taxon>
        <taxon>Pterygota</taxon>
        <taxon>Neoptera</taxon>
        <taxon>Endopterygota</taxon>
        <taxon>Lepidoptera</taxon>
        <taxon>Glossata</taxon>
        <taxon>Ditrysia</taxon>
        <taxon>Papilionoidea</taxon>
        <taxon>Nymphalidae</taxon>
        <taxon>Danainae</taxon>
        <taxon>Danaini</taxon>
        <taxon>Danaina</taxon>
        <taxon>Danaus</taxon>
        <taxon>Anosia</taxon>
    </lineage>
</organism>
<dbReference type="EMBL" id="CAKASE010000052">
    <property type="protein sequence ID" value="CAG9564985.1"/>
    <property type="molecule type" value="Genomic_DNA"/>
</dbReference>
<sequence>MEVHQVHAYCPLELVMKTFSCFCSSQCERFRMGIVKYSTMKAKVDDVYSESDTESYNEGSTSIMKLTDMSDLILVSNFGLNTDDFDGLLKMPDTDTNKLFPVPESR</sequence>
<keyword evidence="2" id="KW-1185">Reference proteome</keyword>
<name>A0A8J2W2T5_9NEOP</name>
<accession>A0A8J2W2T5</accession>
<dbReference type="AlphaFoldDB" id="A0A8J2W2T5"/>
<gene>
    <name evidence="1" type="ORF">DCHRY22_LOCUS5896</name>
</gene>
<reference evidence="1" key="1">
    <citation type="submission" date="2021-09" db="EMBL/GenBank/DDBJ databases">
        <authorList>
            <person name="Martin H S."/>
        </authorList>
    </citation>
    <scope>NUCLEOTIDE SEQUENCE</scope>
</reference>
<proteinExistence type="predicted"/>
<dbReference type="Proteomes" id="UP000789524">
    <property type="component" value="Unassembled WGS sequence"/>
</dbReference>
<protein>
    <submittedName>
        <fullName evidence="1">(African queen) hypothetical protein</fullName>
    </submittedName>
</protein>
<evidence type="ECO:0000313" key="2">
    <source>
        <dbReference type="Proteomes" id="UP000789524"/>
    </source>
</evidence>